<comment type="catalytic activity">
    <reaction evidence="14 16">
        <text>N2 + 8 reduced [2Fe-2S]-[ferredoxin] + 16 ATP + 16 H2O = H2 + 8 oxidized [2Fe-2S]-[ferredoxin] + 2 NH4(+) + 16 ADP + 16 phosphate + 6 H(+)</text>
        <dbReference type="Rhea" id="RHEA:21448"/>
        <dbReference type="Rhea" id="RHEA-COMP:10000"/>
        <dbReference type="Rhea" id="RHEA-COMP:10001"/>
        <dbReference type="ChEBI" id="CHEBI:15377"/>
        <dbReference type="ChEBI" id="CHEBI:15378"/>
        <dbReference type="ChEBI" id="CHEBI:17997"/>
        <dbReference type="ChEBI" id="CHEBI:18276"/>
        <dbReference type="ChEBI" id="CHEBI:28938"/>
        <dbReference type="ChEBI" id="CHEBI:30616"/>
        <dbReference type="ChEBI" id="CHEBI:33737"/>
        <dbReference type="ChEBI" id="CHEBI:33738"/>
        <dbReference type="ChEBI" id="CHEBI:43474"/>
        <dbReference type="ChEBI" id="CHEBI:456216"/>
        <dbReference type="EC" id="1.18.6.1"/>
    </reaction>
</comment>
<dbReference type="EMBL" id="JAGGLM010000003">
    <property type="protein sequence ID" value="MBP2032149.1"/>
    <property type="molecule type" value="Genomic_DNA"/>
</dbReference>
<evidence type="ECO:0000256" key="2">
    <source>
        <dbReference type="ARBA" id="ARBA00001969"/>
    </source>
</evidence>
<evidence type="ECO:0000256" key="7">
    <source>
        <dbReference type="ARBA" id="ARBA00022723"/>
    </source>
</evidence>
<evidence type="ECO:0000256" key="4">
    <source>
        <dbReference type="ARBA" id="ARBA00011002"/>
    </source>
</evidence>
<evidence type="ECO:0000256" key="8">
    <source>
        <dbReference type="ARBA" id="ARBA00022741"/>
    </source>
</evidence>
<dbReference type="NCBIfam" id="TIGR01862">
    <property type="entry name" value="N2-ase-Ialpha"/>
    <property type="match status" value="1"/>
</dbReference>
<dbReference type="Gene3D" id="3.40.50.12380">
    <property type="entry name" value="Nitrogenase MoFe cofactor biosynthesis protein NifE, C-terminal"/>
    <property type="match status" value="1"/>
</dbReference>
<dbReference type="Proteomes" id="UP001519307">
    <property type="component" value="Unassembled WGS sequence"/>
</dbReference>
<dbReference type="Gene3D" id="3.40.50.1980">
    <property type="entry name" value="Nitrogenase molybdenum iron protein domain"/>
    <property type="match status" value="2"/>
</dbReference>
<feature type="domain" description="Nitrogenase/oxidoreductase component 1" evidence="17">
    <location>
        <begin position="56"/>
        <end position="508"/>
    </location>
</feature>
<evidence type="ECO:0000256" key="5">
    <source>
        <dbReference type="ARBA" id="ARBA00011462"/>
    </source>
</evidence>
<protein>
    <recommendedName>
        <fullName evidence="16">Nitrogenase protein alpha chain</fullName>
        <ecNumber evidence="16">1.18.6.1</ecNumber>
    </recommendedName>
</protein>
<evidence type="ECO:0000256" key="15">
    <source>
        <dbReference type="RuleBase" id="RU004021"/>
    </source>
</evidence>
<keyword evidence="7 16" id="KW-0479">Metal-binding</keyword>
<comment type="function">
    <text evidence="3">This molybdenum-iron protein is part of the nitrogenase complex that catalyzes the key enzymatic reactions in nitrogen fixation.</text>
</comment>
<comment type="similarity">
    <text evidence="4 15">Belongs to the NifD/NifK/NifE/NifN family.</text>
</comment>
<keyword evidence="19" id="KW-1185">Reference proteome</keyword>
<organism evidence="18 19">
    <name type="scientific">Clostridium algifaecis</name>
    <dbReference type="NCBI Taxonomy" id="1472040"/>
    <lineage>
        <taxon>Bacteria</taxon>
        <taxon>Bacillati</taxon>
        <taxon>Bacillota</taxon>
        <taxon>Clostridia</taxon>
        <taxon>Eubacteriales</taxon>
        <taxon>Clostridiaceae</taxon>
        <taxon>Clostridium</taxon>
    </lineage>
</organism>
<name>A0ABS4KQ32_9CLOT</name>
<keyword evidence="13 15" id="KW-0535">Nitrogen fixation</keyword>
<keyword evidence="8" id="KW-0547">Nucleotide-binding</keyword>
<keyword evidence="11 16" id="KW-0408">Iron</keyword>
<dbReference type="NCBIfam" id="TIGR01282">
    <property type="entry name" value="nifD"/>
    <property type="match status" value="1"/>
</dbReference>
<keyword evidence="12" id="KW-0411">Iron-sulfur</keyword>
<evidence type="ECO:0000256" key="14">
    <source>
        <dbReference type="ARBA" id="ARBA00047967"/>
    </source>
</evidence>
<evidence type="ECO:0000256" key="11">
    <source>
        <dbReference type="ARBA" id="ARBA00023004"/>
    </source>
</evidence>
<keyword evidence="6" id="KW-0500">Molybdenum</keyword>
<dbReference type="PANTHER" id="PTHR43457">
    <property type="entry name" value="NITROGENASE MOLYBDENUM-IRON PROTEIN ALPHA CHAIN"/>
    <property type="match status" value="1"/>
</dbReference>
<evidence type="ECO:0000256" key="3">
    <source>
        <dbReference type="ARBA" id="ARBA00002621"/>
    </source>
</evidence>
<dbReference type="InterPro" id="IPR000318">
    <property type="entry name" value="Nase_comp1_CS"/>
</dbReference>
<dbReference type="PROSITE" id="PS00699">
    <property type="entry name" value="NITROGENASE_1_1"/>
    <property type="match status" value="1"/>
</dbReference>
<keyword evidence="9" id="KW-0067">ATP-binding</keyword>
<gene>
    <name evidence="18" type="ORF">J2Z42_000814</name>
</gene>
<comment type="cofactor">
    <cofactor evidence="1">
        <name>[8Fe-7S] cluster</name>
        <dbReference type="ChEBI" id="CHEBI:21143"/>
    </cofactor>
</comment>
<dbReference type="RefSeq" id="WP_209701081.1">
    <property type="nucleotide sequence ID" value="NZ_JAGGLM010000003.1"/>
</dbReference>
<proteinExistence type="inferred from homology"/>
<reference evidence="18 19" key="1">
    <citation type="submission" date="2021-03" db="EMBL/GenBank/DDBJ databases">
        <title>Genomic Encyclopedia of Type Strains, Phase IV (KMG-IV): sequencing the most valuable type-strain genomes for metagenomic binning, comparative biology and taxonomic classification.</title>
        <authorList>
            <person name="Goeker M."/>
        </authorList>
    </citation>
    <scope>NUCLEOTIDE SEQUENCE [LARGE SCALE GENOMIC DNA]</scope>
    <source>
        <strain evidence="18 19">DSM 28783</strain>
    </source>
</reference>
<dbReference type="InterPro" id="IPR005972">
    <property type="entry name" value="Nase_Mo-Fe_asu"/>
</dbReference>
<evidence type="ECO:0000256" key="1">
    <source>
        <dbReference type="ARBA" id="ARBA00001919"/>
    </source>
</evidence>
<evidence type="ECO:0000256" key="16">
    <source>
        <dbReference type="RuleBase" id="RU004022"/>
    </source>
</evidence>
<dbReference type="GO" id="GO:0016163">
    <property type="term" value="F:nitrogenase activity"/>
    <property type="evidence" value="ECO:0007669"/>
    <property type="project" value="UniProtKB-EC"/>
</dbReference>
<evidence type="ECO:0000256" key="13">
    <source>
        <dbReference type="ARBA" id="ARBA00023231"/>
    </source>
</evidence>
<keyword evidence="10 16" id="KW-0560">Oxidoreductase</keyword>
<evidence type="ECO:0000256" key="10">
    <source>
        <dbReference type="ARBA" id="ARBA00023002"/>
    </source>
</evidence>
<evidence type="ECO:0000256" key="12">
    <source>
        <dbReference type="ARBA" id="ARBA00023014"/>
    </source>
</evidence>
<comment type="subunit">
    <text evidence="5">Tetramer of two alpha and two beta chains. Forms complex with the iron protein (nitrogenase component 2).</text>
</comment>
<dbReference type="Pfam" id="PF00148">
    <property type="entry name" value="Oxidored_nitro"/>
    <property type="match status" value="1"/>
</dbReference>
<evidence type="ECO:0000256" key="6">
    <source>
        <dbReference type="ARBA" id="ARBA00022505"/>
    </source>
</evidence>
<evidence type="ECO:0000256" key="9">
    <source>
        <dbReference type="ARBA" id="ARBA00022840"/>
    </source>
</evidence>
<dbReference type="PROSITE" id="PS00090">
    <property type="entry name" value="NITROGENASE_1_2"/>
    <property type="match status" value="1"/>
</dbReference>
<evidence type="ECO:0000313" key="19">
    <source>
        <dbReference type="Proteomes" id="UP001519307"/>
    </source>
</evidence>
<accession>A0ABS4KQ32</accession>
<evidence type="ECO:0000313" key="18">
    <source>
        <dbReference type="EMBL" id="MBP2032149.1"/>
    </source>
</evidence>
<dbReference type="SUPFAM" id="SSF53807">
    <property type="entry name" value="Helical backbone' metal receptor"/>
    <property type="match status" value="1"/>
</dbReference>
<sequence>MKNELSKIVDEVLEPYPAKTYKKRKEHIVIKTEEDPNPVITANVRTVPGVITSRGCCYAGCKGVVMGPIKDMVHITHGPVGCAFYTWGGRRFKSKPKEGGQNFNEYVFGTDLQEKNIVFGGADKLQKAIDEAIEIFHPKAVGVYATCPVGLIGDDIQAVAAASRKKYGIPILAFNCEGYKGVTQSAGHHIANNTVMNDIIGTGKGEHKKYSINLLGEYNIGGDSWEIERILNKIGYTVSATLTGDASYGDIQNSNLADVNLVQCYRSINYIANMMETKYGIPWIKCNFIGIQGTIDTLRELAKVFDDPDLYKRTEAVIAEEIGEIEDDINYYRERLEGKVACLYVGGSRAQTYQVLLEDLGIKTILAGHEFGHRDDYEGSEVIPTIKMDADTKNIPEITVHKDEEKYRVIIPEERAEVLKSEGVPLNYYGGLEKQMDNNTVIIDDINGHELESFIKRLHPDMFLTGVKEKYVIEKMGVLSRQLHSYDYTGPYAGFKGAVIFARELARGVYTPAWKYLTPPWKKQPLLDGKVAVSGGEK</sequence>
<dbReference type="EC" id="1.18.6.1" evidence="16"/>
<dbReference type="PANTHER" id="PTHR43457:SF1">
    <property type="entry name" value="NITROGENASE MOLYBDENUM-IRON PROTEIN ALPHA CHAIN"/>
    <property type="match status" value="1"/>
</dbReference>
<evidence type="ECO:0000259" key="17">
    <source>
        <dbReference type="Pfam" id="PF00148"/>
    </source>
</evidence>
<comment type="caution">
    <text evidence="18">The sequence shown here is derived from an EMBL/GenBank/DDBJ whole genome shotgun (WGS) entry which is preliminary data.</text>
</comment>
<dbReference type="InterPro" id="IPR010143">
    <property type="entry name" value="Nase_comp1_asu"/>
</dbReference>
<comment type="cofactor">
    <cofactor evidence="2">
        <name>[7Fe-Mo-9S-C-homocitryl] cluster</name>
        <dbReference type="ChEBI" id="CHEBI:30409"/>
    </cofactor>
</comment>
<dbReference type="InterPro" id="IPR000510">
    <property type="entry name" value="Nase/OxRdtase_comp1"/>
</dbReference>